<dbReference type="EC" id="5.6.2.2" evidence="3"/>
<keyword evidence="7" id="KW-0238">DNA-binding</keyword>
<evidence type="ECO:0000256" key="7">
    <source>
        <dbReference type="ARBA" id="ARBA00023125"/>
    </source>
</evidence>
<keyword evidence="5" id="KW-0067">ATP-binding</keyword>
<dbReference type="GO" id="GO:0000712">
    <property type="term" value="P:resolution of meiotic recombination intermediates"/>
    <property type="evidence" value="ECO:0007669"/>
    <property type="project" value="TreeGrafter"/>
</dbReference>
<evidence type="ECO:0000256" key="1">
    <source>
        <dbReference type="ARBA" id="ARBA00000185"/>
    </source>
</evidence>
<dbReference type="InterPro" id="IPR013757">
    <property type="entry name" value="Topo_IIA_A_a_sf"/>
</dbReference>
<evidence type="ECO:0000256" key="8">
    <source>
        <dbReference type="ARBA" id="ARBA00023235"/>
    </source>
</evidence>
<protein>
    <recommendedName>
        <fullName evidence="3">DNA topoisomerase (ATP-hydrolyzing)</fullName>
        <ecNumber evidence="3">5.6.2.2</ecNumber>
    </recommendedName>
</protein>
<dbReference type="Gene3D" id="1.10.268.10">
    <property type="entry name" value="Topoisomerase, domain 3"/>
    <property type="match status" value="1"/>
</dbReference>
<evidence type="ECO:0000256" key="2">
    <source>
        <dbReference type="ARBA" id="ARBA00001946"/>
    </source>
</evidence>
<reference evidence="9" key="1">
    <citation type="submission" date="2021-06" db="EMBL/GenBank/DDBJ databases">
        <title>Parelaphostrongylus tenuis whole genome reference sequence.</title>
        <authorList>
            <person name="Garwood T.J."/>
            <person name="Larsen P.A."/>
            <person name="Fountain-Jones N.M."/>
            <person name="Garbe J.R."/>
            <person name="Macchietto M.G."/>
            <person name="Kania S.A."/>
            <person name="Gerhold R.W."/>
            <person name="Richards J.E."/>
            <person name="Wolf T.M."/>
        </authorList>
    </citation>
    <scope>NUCLEOTIDE SEQUENCE</scope>
    <source>
        <strain evidence="9">MNPRO001-30</strain>
        <tissue evidence="9">Meninges</tissue>
    </source>
</reference>
<keyword evidence="8" id="KW-0413">Isomerase</keyword>
<comment type="catalytic activity">
    <reaction evidence="1">
        <text>ATP-dependent breakage, passage and rejoining of double-stranded DNA.</text>
        <dbReference type="EC" id="5.6.2.2"/>
    </reaction>
</comment>
<name>A0AAD5M2I1_PARTN</name>
<dbReference type="GO" id="GO:0003918">
    <property type="term" value="F:DNA topoisomerase type II (double strand cut, ATP-hydrolyzing) activity"/>
    <property type="evidence" value="ECO:0007669"/>
    <property type="project" value="UniProtKB-EC"/>
</dbReference>
<dbReference type="SUPFAM" id="SSF56719">
    <property type="entry name" value="Type II DNA topoisomerase"/>
    <property type="match status" value="1"/>
</dbReference>
<evidence type="ECO:0000313" key="10">
    <source>
        <dbReference type="Proteomes" id="UP001196413"/>
    </source>
</evidence>
<dbReference type="GO" id="GO:0005634">
    <property type="term" value="C:nucleus"/>
    <property type="evidence" value="ECO:0007669"/>
    <property type="project" value="TreeGrafter"/>
</dbReference>
<keyword evidence="4" id="KW-0547">Nucleotide-binding</keyword>
<dbReference type="GO" id="GO:0000819">
    <property type="term" value="P:sister chromatid segregation"/>
    <property type="evidence" value="ECO:0007669"/>
    <property type="project" value="TreeGrafter"/>
</dbReference>
<dbReference type="GO" id="GO:0003677">
    <property type="term" value="F:DNA binding"/>
    <property type="evidence" value="ECO:0007669"/>
    <property type="project" value="UniProtKB-KW"/>
</dbReference>
<proteinExistence type="predicted"/>
<dbReference type="InterPro" id="IPR013760">
    <property type="entry name" value="Topo_IIA-like_dom_sf"/>
</dbReference>
<sequence length="122" mass="14437">MRMLDSQRRRTEHQLRFVELVICGDIRPHGQYLHELQNQMRAMGFEDDPVKKWKGEEADLSYLTNMPVSRLTVNEVHELRIQLDSICKKLERVAEVSWQDAWLADLQVLEKEVKNSLRYGAK</sequence>
<evidence type="ECO:0000256" key="6">
    <source>
        <dbReference type="ARBA" id="ARBA00023029"/>
    </source>
</evidence>
<dbReference type="Proteomes" id="UP001196413">
    <property type="component" value="Unassembled WGS sequence"/>
</dbReference>
<evidence type="ECO:0000256" key="4">
    <source>
        <dbReference type="ARBA" id="ARBA00022741"/>
    </source>
</evidence>
<comment type="caution">
    <text evidence="9">The sequence shown here is derived from an EMBL/GenBank/DDBJ whole genome shotgun (WGS) entry which is preliminary data.</text>
</comment>
<evidence type="ECO:0000256" key="5">
    <source>
        <dbReference type="ARBA" id="ARBA00022840"/>
    </source>
</evidence>
<keyword evidence="10" id="KW-1185">Reference proteome</keyword>
<evidence type="ECO:0000256" key="3">
    <source>
        <dbReference type="ARBA" id="ARBA00012895"/>
    </source>
</evidence>
<dbReference type="EMBL" id="JAHQIW010000982">
    <property type="protein sequence ID" value="KAJ1351002.1"/>
    <property type="molecule type" value="Genomic_DNA"/>
</dbReference>
<dbReference type="GO" id="GO:0005524">
    <property type="term" value="F:ATP binding"/>
    <property type="evidence" value="ECO:0007669"/>
    <property type="project" value="UniProtKB-KW"/>
</dbReference>
<evidence type="ECO:0000313" key="9">
    <source>
        <dbReference type="EMBL" id="KAJ1351002.1"/>
    </source>
</evidence>
<accession>A0AAD5M2I1</accession>
<dbReference type="PANTHER" id="PTHR10169:SF38">
    <property type="entry name" value="DNA TOPOISOMERASE 2"/>
    <property type="match status" value="1"/>
</dbReference>
<gene>
    <name evidence="9" type="ORF">KIN20_006934</name>
</gene>
<dbReference type="InterPro" id="IPR050634">
    <property type="entry name" value="DNA_Topoisomerase_II"/>
</dbReference>
<dbReference type="PANTHER" id="PTHR10169">
    <property type="entry name" value="DNA TOPOISOMERASE/GYRASE"/>
    <property type="match status" value="1"/>
</dbReference>
<comment type="cofactor">
    <cofactor evidence="2">
        <name>Mg(2+)</name>
        <dbReference type="ChEBI" id="CHEBI:18420"/>
    </cofactor>
</comment>
<dbReference type="AlphaFoldDB" id="A0AAD5M2I1"/>
<organism evidence="9 10">
    <name type="scientific">Parelaphostrongylus tenuis</name>
    <name type="common">Meningeal worm</name>
    <dbReference type="NCBI Taxonomy" id="148309"/>
    <lineage>
        <taxon>Eukaryota</taxon>
        <taxon>Metazoa</taxon>
        <taxon>Ecdysozoa</taxon>
        <taxon>Nematoda</taxon>
        <taxon>Chromadorea</taxon>
        <taxon>Rhabditida</taxon>
        <taxon>Rhabditina</taxon>
        <taxon>Rhabditomorpha</taxon>
        <taxon>Strongyloidea</taxon>
        <taxon>Metastrongylidae</taxon>
        <taxon>Parelaphostrongylus</taxon>
    </lineage>
</organism>
<keyword evidence="6" id="KW-0799">Topoisomerase</keyword>